<comment type="caution">
    <text evidence="2">The sequence shown here is derived from an EMBL/GenBank/DDBJ whole genome shotgun (WGS) entry which is preliminary data.</text>
</comment>
<dbReference type="AlphaFoldDB" id="G6E9I6"/>
<dbReference type="InterPro" id="IPR009875">
    <property type="entry name" value="PilZ_domain"/>
</dbReference>
<organism evidence="2 3">
    <name type="scientific">Novosphingobium pentaromativorans US6-1</name>
    <dbReference type="NCBI Taxonomy" id="1088721"/>
    <lineage>
        <taxon>Bacteria</taxon>
        <taxon>Pseudomonadati</taxon>
        <taxon>Pseudomonadota</taxon>
        <taxon>Alphaproteobacteria</taxon>
        <taxon>Sphingomonadales</taxon>
        <taxon>Sphingomonadaceae</taxon>
        <taxon>Novosphingobium</taxon>
    </lineage>
</organism>
<dbReference type="Proteomes" id="UP000004030">
    <property type="component" value="Unassembled WGS sequence"/>
</dbReference>
<evidence type="ECO:0000313" key="2">
    <source>
        <dbReference type="EMBL" id="EHJ62003.1"/>
    </source>
</evidence>
<keyword evidence="3" id="KW-1185">Reference proteome</keyword>
<gene>
    <name evidence="2" type="ORF">NSU_1007</name>
</gene>
<dbReference type="GO" id="GO:0035438">
    <property type="term" value="F:cyclic-di-GMP binding"/>
    <property type="evidence" value="ECO:0007669"/>
    <property type="project" value="InterPro"/>
</dbReference>
<dbReference type="PATRIC" id="fig|1088721.3.peg.995"/>
<reference evidence="2 3" key="1">
    <citation type="journal article" date="2012" name="J. Bacteriol.">
        <title>Genome sequence of benzo(a)pyrene-degrading bacterium Novosphingobium pentaromativorans US6-1.</title>
        <authorList>
            <person name="Luo Y.R."/>
            <person name="Kang S.G."/>
            <person name="Kim S.J."/>
            <person name="Kim M.R."/>
            <person name="Li N."/>
            <person name="Lee J.H."/>
            <person name="Kwon K.K."/>
        </authorList>
    </citation>
    <scope>NUCLEOTIDE SEQUENCE [LARGE SCALE GENOMIC DNA]</scope>
    <source>
        <strain evidence="2 3">US6-1</strain>
    </source>
</reference>
<evidence type="ECO:0000259" key="1">
    <source>
        <dbReference type="Pfam" id="PF07238"/>
    </source>
</evidence>
<dbReference type="EMBL" id="AGFM01000011">
    <property type="protein sequence ID" value="EHJ62003.1"/>
    <property type="molecule type" value="Genomic_DNA"/>
</dbReference>
<sequence length="78" mass="8655">MDCAGLPDQEVVVRNVSMHGMGLASHAMTLRRGEEVRLRLRGSHELRALVRWADGDDFGVELVDPLDMTMLGLSETPH</sequence>
<dbReference type="Pfam" id="PF07238">
    <property type="entry name" value="PilZ"/>
    <property type="match status" value="1"/>
</dbReference>
<dbReference type="SUPFAM" id="SSF141371">
    <property type="entry name" value="PilZ domain-like"/>
    <property type="match status" value="1"/>
</dbReference>
<name>G6E9I6_9SPHN</name>
<protein>
    <recommendedName>
        <fullName evidence="1">PilZ domain-containing protein</fullName>
    </recommendedName>
</protein>
<evidence type="ECO:0000313" key="3">
    <source>
        <dbReference type="Proteomes" id="UP000004030"/>
    </source>
</evidence>
<proteinExistence type="predicted"/>
<accession>G6E9I6</accession>
<feature type="domain" description="PilZ" evidence="1">
    <location>
        <begin position="10"/>
        <end position="69"/>
    </location>
</feature>